<organism evidence="2 3">
    <name type="scientific">Moraxella lacunata</name>
    <dbReference type="NCBI Taxonomy" id="477"/>
    <lineage>
        <taxon>Bacteria</taxon>
        <taxon>Pseudomonadati</taxon>
        <taxon>Pseudomonadota</taxon>
        <taxon>Gammaproteobacteria</taxon>
        <taxon>Moraxellales</taxon>
        <taxon>Moraxellaceae</taxon>
        <taxon>Moraxella</taxon>
    </lineage>
</organism>
<keyword evidence="1" id="KW-0812">Transmembrane</keyword>
<protein>
    <submittedName>
        <fullName evidence="2">Uncharacterized protein</fullName>
    </submittedName>
</protein>
<keyword evidence="1" id="KW-1133">Transmembrane helix</keyword>
<feature type="transmembrane region" description="Helical" evidence="1">
    <location>
        <begin position="71"/>
        <end position="97"/>
    </location>
</feature>
<gene>
    <name evidence="2" type="ORF">A9309_03140</name>
</gene>
<feature type="transmembrane region" description="Helical" evidence="1">
    <location>
        <begin position="143"/>
        <end position="166"/>
    </location>
</feature>
<keyword evidence="1" id="KW-0472">Membrane</keyword>
<dbReference type="RefSeq" id="WP_065255432.1">
    <property type="nucleotide sequence ID" value="NZ_JARDJM010000001.1"/>
</dbReference>
<sequence>MVTKKEILAYAKQHGFIYPKIKVIFGFGLCGGMIGGIMFCCIGFMIETTYEQIINHISHKGIISLFLKLPFYILGFAFLGALAGGIPAFLTGIYLSFKNFIFIDKKDYIKIFAIGFLITAICALLMVVFSNQQPNMQNTIWDFFLISFPLAIIGGISAMICGKLFLPKLPSNF</sequence>
<dbReference type="EMBL" id="LZMS01000037">
    <property type="protein sequence ID" value="OBX65067.1"/>
    <property type="molecule type" value="Genomic_DNA"/>
</dbReference>
<dbReference type="Proteomes" id="UP000092607">
    <property type="component" value="Unassembled WGS sequence"/>
</dbReference>
<name>A0A1B8Q5M6_MORLA</name>
<proteinExistence type="predicted"/>
<comment type="caution">
    <text evidence="2">The sequence shown here is derived from an EMBL/GenBank/DDBJ whole genome shotgun (WGS) entry which is preliminary data.</text>
</comment>
<feature type="transmembrane region" description="Helical" evidence="1">
    <location>
        <begin position="109"/>
        <end position="131"/>
    </location>
</feature>
<dbReference type="AlphaFoldDB" id="A0A1B8Q5M6"/>
<evidence type="ECO:0000313" key="2">
    <source>
        <dbReference type="EMBL" id="OBX65067.1"/>
    </source>
</evidence>
<evidence type="ECO:0000256" key="1">
    <source>
        <dbReference type="SAM" id="Phobius"/>
    </source>
</evidence>
<dbReference type="OrthoDB" id="9954522at2"/>
<accession>A0A1B8Q5M6</accession>
<reference evidence="2 3" key="1">
    <citation type="submission" date="2016-06" db="EMBL/GenBank/DDBJ databases">
        <title>Draft genome of Moraxella lacunata CCUG 57757A.</title>
        <authorList>
            <person name="Salva-Serra F."/>
            <person name="Engstrom-Jakobsson H."/>
            <person name="Thorell K."/>
            <person name="Gonzales-Siles L."/>
            <person name="Karlsson R."/>
            <person name="Boulund F."/>
            <person name="Engstrand L."/>
            <person name="Kristiansson E."/>
            <person name="Moore E."/>
        </authorList>
    </citation>
    <scope>NUCLEOTIDE SEQUENCE [LARGE SCALE GENOMIC DNA]</scope>
    <source>
        <strain evidence="2 3">CCUG 57757A</strain>
    </source>
</reference>
<feature type="transmembrane region" description="Helical" evidence="1">
    <location>
        <begin position="21"/>
        <end position="46"/>
    </location>
</feature>
<evidence type="ECO:0000313" key="3">
    <source>
        <dbReference type="Proteomes" id="UP000092607"/>
    </source>
</evidence>